<dbReference type="Proteomes" id="UP000218543">
    <property type="component" value="Unassembled WGS sequence"/>
</dbReference>
<evidence type="ECO:0000313" key="1">
    <source>
        <dbReference type="EMBL" id="PAU11112.1"/>
    </source>
</evidence>
<accession>A0A085PBJ9</accession>
<sequence length="82" mass="9134">MIAYIVLFIYACLFCIISGFLLMGGGALFIYLTKGFFFFPTHQMIRVIVFGCIAGTSITLAAIVFNLIDKFNSRKKPPSDPE</sequence>
<dbReference type="AlphaFoldDB" id="A0A085PBJ9"/>
<gene>
    <name evidence="1" type="ORF">BTQ06_27605</name>
</gene>
<proteinExistence type="predicted"/>
<dbReference type="EMBL" id="MRVZ01000165">
    <property type="protein sequence ID" value="PAU11112.1"/>
    <property type="molecule type" value="Genomic_DNA"/>
</dbReference>
<protein>
    <submittedName>
        <fullName evidence="1">Uncharacterized protein</fullName>
    </submittedName>
</protein>
<reference evidence="1 2" key="1">
    <citation type="submission" date="2016-12" db="EMBL/GenBank/DDBJ databases">
        <title>Real-Time Genomic Investigation Underlying the Public Health Response to a Shiga Toxin-Producing Escherichia Coli O26:H11 Outbreak in a Nursery.</title>
        <authorList>
            <person name="Ferdous M."/>
            <person name="Moran-Gilad J."/>
            <person name="Rossen J.W."/>
            <person name="Gdalevich M."/>
        </authorList>
    </citation>
    <scope>NUCLEOTIDE SEQUENCE [LARGE SCALE GENOMIC DNA]</scope>
    <source>
        <strain evidence="1 2">STEC 514-2</strain>
    </source>
</reference>
<name>A0A085PBJ9_ECOLX</name>
<organism evidence="1 2">
    <name type="scientific">Escherichia coli</name>
    <dbReference type="NCBI Taxonomy" id="562"/>
    <lineage>
        <taxon>Bacteria</taxon>
        <taxon>Pseudomonadati</taxon>
        <taxon>Pseudomonadota</taxon>
        <taxon>Gammaproteobacteria</taxon>
        <taxon>Enterobacterales</taxon>
        <taxon>Enterobacteriaceae</taxon>
        <taxon>Escherichia</taxon>
    </lineage>
</organism>
<evidence type="ECO:0000313" key="2">
    <source>
        <dbReference type="Proteomes" id="UP000218543"/>
    </source>
</evidence>
<comment type="caution">
    <text evidence="1">The sequence shown here is derived from an EMBL/GenBank/DDBJ whole genome shotgun (WGS) entry which is preliminary data.</text>
</comment>
<dbReference type="RefSeq" id="WP_001562757.1">
    <property type="nucleotide sequence ID" value="NZ_BRWG01000051.1"/>
</dbReference>